<dbReference type="PATRIC" id="fig|2041.4.peg.3035"/>
<dbReference type="Pfam" id="PF00440">
    <property type="entry name" value="TetR_N"/>
    <property type="match status" value="1"/>
</dbReference>
<dbReference type="InterPro" id="IPR049513">
    <property type="entry name" value="TetR_C_40"/>
</dbReference>
<dbReference type="Pfam" id="PF21306">
    <property type="entry name" value="TetR_C_40"/>
    <property type="match status" value="1"/>
</dbReference>
<dbReference type="EMBL" id="CP011502">
    <property type="protein sequence ID" value="ALX05828.1"/>
    <property type="molecule type" value="Genomic_DNA"/>
</dbReference>
<dbReference type="InterPro" id="IPR050624">
    <property type="entry name" value="HTH-type_Tx_Regulator"/>
</dbReference>
<sequence>MRDGTSTSDGPRVDRRRARTRAALLAAAERLIVDGSAATATIQQITDAADVGFGSFYNHFTSKEELFQAATAHVLEEWARLIDAAVADTDDPATRFALSFRISARLAWTHPALADVLNQFGLDLLDLEDGLAPRATRDLADAMAAGRFTVTHLPLALSTVGGSLLGFLRLRSSHPDLVAVDDVEELTGQLLRMLGLDAAEAERLCALPLPHVDA</sequence>
<dbReference type="RefSeq" id="WP_067860198.1">
    <property type="nucleotide sequence ID" value="NZ_CP011502.1"/>
</dbReference>
<evidence type="ECO:0000313" key="5">
    <source>
        <dbReference type="Proteomes" id="UP000067689"/>
    </source>
</evidence>
<dbReference type="InterPro" id="IPR009057">
    <property type="entry name" value="Homeodomain-like_sf"/>
</dbReference>
<evidence type="ECO:0000256" key="1">
    <source>
        <dbReference type="ARBA" id="ARBA00023125"/>
    </source>
</evidence>
<feature type="DNA-binding region" description="H-T-H motif" evidence="2">
    <location>
        <begin position="41"/>
        <end position="60"/>
    </location>
</feature>
<evidence type="ECO:0000259" key="3">
    <source>
        <dbReference type="PROSITE" id="PS50977"/>
    </source>
</evidence>
<organism evidence="4 5">
    <name type="scientific">Aeromicrobium erythreum</name>
    <dbReference type="NCBI Taxonomy" id="2041"/>
    <lineage>
        <taxon>Bacteria</taxon>
        <taxon>Bacillati</taxon>
        <taxon>Actinomycetota</taxon>
        <taxon>Actinomycetes</taxon>
        <taxon>Propionibacteriales</taxon>
        <taxon>Nocardioidaceae</taxon>
        <taxon>Aeromicrobium</taxon>
    </lineage>
</organism>
<dbReference type="STRING" id="2041.AERYTH_14550"/>
<dbReference type="Gene3D" id="1.10.357.10">
    <property type="entry name" value="Tetracycline Repressor, domain 2"/>
    <property type="match status" value="1"/>
</dbReference>
<dbReference type="InterPro" id="IPR001647">
    <property type="entry name" value="HTH_TetR"/>
</dbReference>
<reference evidence="4 5" key="1">
    <citation type="journal article" date="1991" name="Int. J. Syst. Bacteriol.">
        <title>Description of the erythromycin-producing bacterium Arthrobacter sp. strain NRRL B-3381 as Aeromicrobium erythreum gen. nov., sp. nov.</title>
        <authorList>
            <person name="Miller E.S."/>
            <person name="Woese C.R."/>
            <person name="Brenner S."/>
        </authorList>
    </citation>
    <scope>NUCLEOTIDE SEQUENCE [LARGE SCALE GENOMIC DNA]</scope>
    <source>
        <strain evidence="4 5">AR18</strain>
    </source>
</reference>
<dbReference type="KEGG" id="aer:AERYTH_14550"/>
<keyword evidence="1 2" id="KW-0238">DNA-binding</keyword>
<protein>
    <recommendedName>
        <fullName evidence="3">HTH tetR-type domain-containing protein</fullName>
    </recommendedName>
</protein>
<dbReference type="AlphaFoldDB" id="A0A0U4BDU0"/>
<proteinExistence type="predicted"/>
<dbReference type="GO" id="GO:0003677">
    <property type="term" value="F:DNA binding"/>
    <property type="evidence" value="ECO:0007669"/>
    <property type="project" value="UniProtKB-UniRule"/>
</dbReference>
<gene>
    <name evidence="4" type="ORF">AERYTH_14550</name>
</gene>
<evidence type="ECO:0000256" key="2">
    <source>
        <dbReference type="PROSITE-ProRule" id="PRU00335"/>
    </source>
</evidence>
<dbReference type="Proteomes" id="UP000067689">
    <property type="component" value="Chromosome"/>
</dbReference>
<name>A0A0U4BDU0_9ACTN</name>
<dbReference type="PANTHER" id="PTHR43479">
    <property type="entry name" value="ACREF/ENVCD OPERON REPRESSOR-RELATED"/>
    <property type="match status" value="1"/>
</dbReference>
<keyword evidence="5" id="KW-1185">Reference proteome</keyword>
<evidence type="ECO:0000313" key="4">
    <source>
        <dbReference type="EMBL" id="ALX05828.1"/>
    </source>
</evidence>
<dbReference type="SUPFAM" id="SSF46689">
    <property type="entry name" value="Homeodomain-like"/>
    <property type="match status" value="1"/>
</dbReference>
<dbReference type="PANTHER" id="PTHR43479:SF11">
    <property type="entry name" value="ACREF_ENVCD OPERON REPRESSOR-RELATED"/>
    <property type="match status" value="1"/>
</dbReference>
<accession>A0A0U4BDU0</accession>
<dbReference type="OrthoDB" id="3481545at2"/>
<dbReference type="PROSITE" id="PS50977">
    <property type="entry name" value="HTH_TETR_2"/>
    <property type="match status" value="1"/>
</dbReference>
<feature type="domain" description="HTH tetR-type" evidence="3">
    <location>
        <begin position="18"/>
        <end position="78"/>
    </location>
</feature>